<evidence type="ECO:0000313" key="2">
    <source>
        <dbReference type="Proteomes" id="UP000814033"/>
    </source>
</evidence>
<dbReference type="EMBL" id="MU275913">
    <property type="protein sequence ID" value="KAI0047003.1"/>
    <property type="molecule type" value="Genomic_DNA"/>
</dbReference>
<keyword evidence="2" id="KW-1185">Reference proteome</keyword>
<comment type="caution">
    <text evidence="1">The sequence shown here is derived from an EMBL/GenBank/DDBJ whole genome shotgun (WGS) entry which is preliminary data.</text>
</comment>
<gene>
    <name evidence="1" type="ORF">FA95DRAFT_1559561</name>
</gene>
<reference evidence="1" key="2">
    <citation type="journal article" date="2022" name="New Phytol.">
        <title>Evolutionary transition to the ectomycorrhizal habit in the genomes of a hyperdiverse lineage of mushroom-forming fungi.</title>
        <authorList>
            <person name="Looney B."/>
            <person name="Miyauchi S."/>
            <person name="Morin E."/>
            <person name="Drula E."/>
            <person name="Courty P.E."/>
            <person name="Kohler A."/>
            <person name="Kuo A."/>
            <person name="LaButti K."/>
            <person name="Pangilinan J."/>
            <person name="Lipzen A."/>
            <person name="Riley R."/>
            <person name="Andreopoulos W."/>
            <person name="He G."/>
            <person name="Johnson J."/>
            <person name="Nolan M."/>
            <person name="Tritt A."/>
            <person name="Barry K.W."/>
            <person name="Grigoriev I.V."/>
            <person name="Nagy L.G."/>
            <person name="Hibbett D."/>
            <person name="Henrissat B."/>
            <person name="Matheny P.B."/>
            <person name="Labbe J."/>
            <person name="Martin F.M."/>
        </authorList>
    </citation>
    <scope>NUCLEOTIDE SEQUENCE</scope>
    <source>
        <strain evidence="1">FP105234-sp</strain>
    </source>
</reference>
<accession>A0ACB8RTZ7</accession>
<name>A0ACB8RTZ7_9AGAM</name>
<organism evidence="1 2">
    <name type="scientific">Auriscalpium vulgare</name>
    <dbReference type="NCBI Taxonomy" id="40419"/>
    <lineage>
        <taxon>Eukaryota</taxon>
        <taxon>Fungi</taxon>
        <taxon>Dikarya</taxon>
        <taxon>Basidiomycota</taxon>
        <taxon>Agaricomycotina</taxon>
        <taxon>Agaricomycetes</taxon>
        <taxon>Russulales</taxon>
        <taxon>Auriscalpiaceae</taxon>
        <taxon>Auriscalpium</taxon>
    </lineage>
</organism>
<proteinExistence type="predicted"/>
<dbReference type="Proteomes" id="UP000814033">
    <property type="component" value="Unassembled WGS sequence"/>
</dbReference>
<evidence type="ECO:0000313" key="1">
    <source>
        <dbReference type="EMBL" id="KAI0047003.1"/>
    </source>
</evidence>
<sequence>MVHHIAYDTNVQLSVLSVQSQVIWACRQTLARRSAWAYYHLATSCSSTMCNHRDSTVPRVQTRLREHSATRRAEFLDMGWMERGGGQVRDMRRALHASYVGV</sequence>
<protein>
    <submittedName>
        <fullName evidence="1">Uncharacterized protein</fullName>
    </submittedName>
</protein>
<reference evidence="1" key="1">
    <citation type="submission" date="2021-02" db="EMBL/GenBank/DDBJ databases">
        <authorList>
            <consortium name="DOE Joint Genome Institute"/>
            <person name="Ahrendt S."/>
            <person name="Looney B.P."/>
            <person name="Miyauchi S."/>
            <person name="Morin E."/>
            <person name="Drula E."/>
            <person name="Courty P.E."/>
            <person name="Chicoki N."/>
            <person name="Fauchery L."/>
            <person name="Kohler A."/>
            <person name="Kuo A."/>
            <person name="Labutti K."/>
            <person name="Pangilinan J."/>
            <person name="Lipzen A."/>
            <person name="Riley R."/>
            <person name="Andreopoulos W."/>
            <person name="He G."/>
            <person name="Johnson J."/>
            <person name="Barry K.W."/>
            <person name="Grigoriev I.V."/>
            <person name="Nagy L."/>
            <person name="Hibbett D."/>
            <person name="Henrissat B."/>
            <person name="Matheny P.B."/>
            <person name="Labbe J."/>
            <person name="Martin F."/>
        </authorList>
    </citation>
    <scope>NUCLEOTIDE SEQUENCE</scope>
    <source>
        <strain evidence="1">FP105234-sp</strain>
    </source>
</reference>